<proteinExistence type="predicted"/>
<evidence type="ECO:0000313" key="3">
    <source>
        <dbReference type="Proteomes" id="UP000291116"/>
    </source>
</evidence>
<gene>
    <name evidence="2" type="ORF">PSNMU_V1.4_AUG-EV-PASAV3_0035830</name>
</gene>
<keyword evidence="3" id="KW-1185">Reference proteome</keyword>
<feature type="compositionally biased region" description="Acidic residues" evidence="1">
    <location>
        <begin position="35"/>
        <end position="54"/>
    </location>
</feature>
<name>A0A448Z499_9STRA</name>
<organism evidence="2 3">
    <name type="scientific">Pseudo-nitzschia multistriata</name>
    <dbReference type="NCBI Taxonomy" id="183589"/>
    <lineage>
        <taxon>Eukaryota</taxon>
        <taxon>Sar</taxon>
        <taxon>Stramenopiles</taxon>
        <taxon>Ochrophyta</taxon>
        <taxon>Bacillariophyta</taxon>
        <taxon>Bacillariophyceae</taxon>
        <taxon>Bacillariophycidae</taxon>
        <taxon>Bacillariales</taxon>
        <taxon>Bacillariaceae</taxon>
        <taxon>Pseudo-nitzschia</taxon>
    </lineage>
</organism>
<feature type="region of interest" description="Disordered" evidence="1">
    <location>
        <begin position="18"/>
        <end position="54"/>
    </location>
</feature>
<dbReference type="AlphaFoldDB" id="A0A448Z499"/>
<dbReference type="EMBL" id="CAACVS010000103">
    <property type="protein sequence ID" value="VEU36799.1"/>
    <property type="molecule type" value="Genomic_DNA"/>
</dbReference>
<feature type="region of interest" description="Disordered" evidence="1">
    <location>
        <begin position="129"/>
        <end position="170"/>
    </location>
</feature>
<protein>
    <submittedName>
        <fullName evidence="2">Uncharacterized protein</fullName>
    </submittedName>
</protein>
<dbReference type="Proteomes" id="UP000291116">
    <property type="component" value="Unassembled WGS sequence"/>
</dbReference>
<evidence type="ECO:0000313" key="2">
    <source>
        <dbReference type="EMBL" id="VEU36799.1"/>
    </source>
</evidence>
<accession>A0A448Z499</accession>
<reference evidence="2 3" key="1">
    <citation type="submission" date="2019-01" db="EMBL/GenBank/DDBJ databases">
        <authorList>
            <person name="Ferrante I. M."/>
        </authorList>
    </citation>
    <scope>NUCLEOTIDE SEQUENCE [LARGE SCALE GENOMIC DNA]</scope>
    <source>
        <strain evidence="2 3">B856</strain>
    </source>
</reference>
<sequence>MQSSSCFGSSWKDVFCGPRNDGASGDHPNQPGAEIDGEADCGFDSDDGYEEDDEDYLDYCDSNKIVELTVRRELLLVELQELVDARTPQQAAAAIAAMDRESGNDDQLLRFLLRAGTLRILRNRLLKEGEDEDEGGPDESFHQEEKKEDDAGRDADAGASADPCESSCCGPILSPSAAQPLLEKLSYHHELRRSRLLEKKRQRSSWTRMVGIS</sequence>
<evidence type="ECO:0000256" key="1">
    <source>
        <dbReference type="SAM" id="MobiDB-lite"/>
    </source>
</evidence>
<feature type="compositionally biased region" description="Basic and acidic residues" evidence="1">
    <location>
        <begin position="139"/>
        <end position="156"/>
    </location>
</feature>